<dbReference type="SUPFAM" id="SSF56784">
    <property type="entry name" value="HAD-like"/>
    <property type="match status" value="1"/>
</dbReference>
<organism evidence="5 6">
    <name type="scientific">Paenibacillus plantiphilus</name>
    <dbReference type="NCBI Taxonomy" id="2905650"/>
    <lineage>
        <taxon>Bacteria</taxon>
        <taxon>Bacillati</taxon>
        <taxon>Bacillota</taxon>
        <taxon>Bacilli</taxon>
        <taxon>Bacillales</taxon>
        <taxon>Paenibacillaceae</taxon>
        <taxon>Paenibacillus</taxon>
    </lineage>
</organism>
<dbReference type="NCBIfam" id="TIGR01549">
    <property type="entry name" value="HAD-SF-IA-v1"/>
    <property type="match status" value="1"/>
</dbReference>
<dbReference type="SFLD" id="SFLDS00003">
    <property type="entry name" value="Haloacid_Dehalogenase"/>
    <property type="match status" value="1"/>
</dbReference>
<keyword evidence="4" id="KW-0460">Magnesium</keyword>
<proteinExistence type="predicted"/>
<reference evidence="5" key="1">
    <citation type="submission" date="2022-01" db="EMBL/GenBank/DDBJ databases">
        <authorList>
            <person name="Criscuolo A."/>
        </authorList>
    </citation>
    <scope>NUCLEOTIDE SEQUENCE</scope>
    <source>
        <strain evidence="5">CIP111893</strain>
    </source>
</reference>
<dbReference type="InterPro" id="IPR036412">
    <property type="entry name" value="HAD-like_sf"/>
</dbReference>
<evidence type="ECO:0000256" key="2">
    <source>
        <dbReference type="ARBA" id="ARBA00022723"/>
    </source>
</evidence>
<dbReference type="RefSeq" id="WP_236347568.1">
    <property type="nucleotide sequence ID" value="NZ_CAKMMF010000054.1"/>
</dbReference>
<dbReference type="PANTHER" id="PTHR46470">
    <property type="entry name" value="N-ACYLNEURAMINATE-9-PHOSPHATASE"/>
    <property type="match status" value="1"/>
</dbReference>
<dbReference type="Gene3D" id="1.20.120.710">
    <property type="entry name" value="Haloacid dehalogenase hydrolase-like domain"/>
    <property type="match status" value="1"/>
</dbReference>
<evidence type="ECO:0000256" key="4">
    <source>
        <dbReference type="ARBA" id="ARBA00022842"/>
    </source>
</evidence>
<sequence length="242" mass="27300">MAFNMDTIEAVFFDLDDTLYDQLAPFRYAVESVLPEVAENARDFPLDELFRRVRHYSDRLWDTYTDGELGLEEMRRQRLQFAFEEFGYPLEAPTADALQASYLCGQGQIQLAPGAAELIAGLKDRGLDVGILTNGPVNHQMGKIISLKLEQIIPGDRIFISDAVGIAKPDPRVFAHISRNTGHRPEKCLYIGDAWLNDVTASVEAGWHVAWINRRGTVPDTQHEPDMIVEQLHELLPVLLPE</sequence>
<evidence type="ECO:0000256" key="3">
    <source>
        <dbReference type="ARBA" id="ARBA00022801"/>
    </source>
</evidence>
<dbReference type="InterPro" id="IPR051400">
    <property type="entry name" value="HAD-like_hydrolase"/>
</dbReference>
<evidence type="ECO:0000313" key="6">
    <source>
        <dbReference type="Proteomes" id="UP000838686"/>
    </source>
</evidence>
<dbReference type="InterPro" id="IPR023214">
    <property type="entry name" value="HAD_sf"/>
</dbReference>
<name>A0ABN8H5Q4_9BACL</name>
<keyword evidence="2" id="KW-0479">Metal-binding</keyword>
<dbReference type="EMBL" id="CAKMMF010000054">
    <property type="protein sequence ID" value="CAH1225737.1"/>
    <property type="molecule type" value="Genomic_DNA"/>
</dbReference>
<keyword evidence="3 5" id="KW-0378">Hydrolase</keyword>
<gene>
    <name evidence="5" type="primary">hdl IVa</name>
    <name evidence="5" type="ORF">PAECIP111893_05293</name>
</gene>
<evidence type="ECO:0000256" key="1">
    <source>
        <dbReference type="ARBA" id="ARBA00001946"/>
    </source>
</evidence>
<dbReference type="GO" id="GO:0018784">
    <property type="term" value="F:(S)-2-haloacid dehalogenase activity"/>
    <property type="evidence" value="ECO:0007669"/>
    <property type="project" value="UniProtKB-EC"/>
</dbReference>
<dbReference type="EC" id="3.8.1.2" evidence="5"/>
<protein>
    <submittedName>
        <fullName evidence="5">(S)-2-haloacid dehalogenase 4A</fullName>
        <ecNumber evidence="5">3.8.1.2</ecNumber>
    </submittedName>
</protein>
<dbReference type="PRINTS" id="PR00413">
    <property type="entry name" value="HADHALOGNASE"/>
</dbReference>
<accession>A0ABN8H5Q4</accession>
<dbReference type="InterPro" id="IPR006439">
    <property type="entry name" value="HAD-SF_hydro_IA"/>
</dbReference>
<dbReference type="Proteomes" id="UP000838686">
    <property type="component" value="Unassembled WGS sequence"/>
</dbReference>
<comment type="caution">
    <text evidence="5">The sequence shown here is derived from an EMBL/GenBank/DDBJ whole genome shotgun (WGS) entry which is preliminary data.</text>
</comment>
<dbReference type="PANTHER" id="PTHR46470:SF2">
    <property type="entry name" value="GLYCERALDEHYDE 3-PHOSPHATE PHOSPHATASE"/>
    <property type="match status" value="1"/>
</dbReference>
<keyword evidence="6" id="KW-1185">Reference proteome</keyword>
<evidence type="ECO:0000313" key="5">
    <source>
        <dbReference type="EMBL" id="CAH1225737.1"/>
    </source>
</evidence>
<dbReference type="Pfam" id="PF00702">
    <property type="entry name" value="Hydrolase"/>
    <property type="match status" value="1"/>
</dbReference>
<comment type="cofactor">
    <cofactor evidence="1">
        <name>Mg(2+)</name>
        <dbReference type="ChEBI" id="CHEBI:18420"/>
    </cofactor>
</comment>
<dbReference type="Gene3D" id="3.40.50.1000">
    <property type="entry name" value="HAD superfamily/HAD-like"/>
    <property type="match status" value="1"/>
</dbReference>
<dbReference type="SFLD" id="SFLDG01129">
    <property type="entry name" value="C1.5:_HAD__Beta-PGM__Phosphata"/>
    <property type="match status" value="1"/>
</dbReference>